<dbReference type="GO" id="GO:0000287">
    <property type="term" value="F:magnesium ion binding"/>
    <property type="evidence" value="ECO:0007669"/>
    <property type="project" value="UniProtKB-UniRule"/>
</dbReference>
<feature type="binding site" evidence="9">
    <location>
        <position position="117"/>
    </location>
    <ligand>
        <name>5-phospho-alpha-D-ribose 1-diphosphate</name>
        <dbReference type="ChEBI" id="CHEBI:58017"/>
    </ligand>
</feature>
<protein>
    <recommendedName>
        <fullName evidence="9">Anthranilate phosphoribosyltransferase</fullName>
        <ecNumber evidence="9">2.4.2.18</ecNumber>
    </recommendedName>
</protein>
<dbReference type="GO" id="GO:0000162">
    <property type="term" value="P:L-tryptophan biosynthetic process"/>
    <property type="evidence" value="ECO:0007669"/>
    <property type="project" value="UniProtKB-UniRule"/>
</dbReference>
<evidence type="ECO:0000313" key="13">
    <source>
        <dbReference type="Proteomes" id="UP000569951"/>
    </source>
</evidence>
<comment type="similarity">
    <text evidence="9">Belongs to the anthranilate phosphoribosyltransferase family.</text>
</comment>
<feature type="domain" description="Glycosyl transferase family 3" evidence="10">
    <location>
        <begin position="71"/>
        <end position="319"/>
    </location>
</feature>
<dbReference type="Pfam" id="PF00591">
    <property type="entry name" value="Glycos_transf_3"/>
    <property type="match status" value="1"/>
</dbReference>
<keyword evidence="13" id="KW-1185">Reference proteome</keyword>
<organism evidence="12 13">
    <name type="scientific">Deinobacterium chartae</name>
    <dbReference type="NCBI Taxonomy" id="521158"/>
    <lineage>
        <taxon>Bacteria</taxon>
        <taxon>Thermotogati</taxon>
        <taxon>Deinococcota</taxon>
        <taxon>Deinococci</taxon>
        <taxon>Deinococcales</taxon>
        <taxon>Deinococcaceae</taxon>
        <taxon>Deinobacterium</taxon>
    </lineage>
</organism>
<dbReference type="InterPro" id="IPR000312">
    <property type="entry name" value="Glycosyl_Trfase_fam3"/>
</dbReference>
<dbReference type="InterPro" id="IPR005940">
    <property type="entry name" value="Anthranilate_Pribosyl_Tfrase"/>
</dbReference>
<comment type="function">
    <text evidence="9">Catalyzes the transfer of the phosphoribosyl group of 5-phosphorylribose-1-pyrophosphate (PRPP) to anthranilate to yield N-(5'-phosphoribosyl)-anthranilate (PRA).</text>
</comment>
<dbReference type="Gene3D" id="3.40.1030.10">
    <property type="entry name" value="Nucleoside phosphorylase/phosphoribosyltransferase catalytic domain"/>
    <property type="match status" value="1"/>
</dbReference>
<feature type="binding site" evidence="9">
    <location>
        <position position="221"/>
    </location>
    <ligand>
        <name>Mg(2+)</name>
        <dbReference type="ChEBI" id="CHEBI:18420"/>
        <label>2</label>
    </ligand>
</feature>
<dbReference type="Proteomes" id="UP000569951">
    <property type="component" value="Unassembled WGS sequence"/>
</dbReference>
<evidence type="ECO:0000313" key="12">
    <source>
        <dbReference type="EMBL" id="MBB6097959.1"/>
    </source>
</evidence>
<feature type="binding site" evidence="9">
    <location>
        <position position="77"/>
    </location>
    <ligand>
        <name>anthranilate</name>
        <dbReference type="ChEBI" id="CHEBI:16567"/>
        <label>1</label>
    </ligand>
</feature>
<dbReference type="RefSeq" id="WP_183985904.1">
    <property type="nucleotide sequence ID" value="NZ_JACHHG010000004.1"/>
</dbReference>
<dbReference type="EC" id="2.4.2.18" evidence="9"/>
<feature type="binding site" evidence="9">
    <location>
        <position position="85"/>
    </location>
    <ligand>
        <name>5-phospho-alpha-D-ribose 1-diphosphate</name>
        <dbReference type="ChEBI" id="CHEBI:58017"/>
    </ligand>
</feature>
<dbReference type="GO" id="GO:0005829">
    <property type="term" value="C:cytosol"/>
    <property type="evidence" value="ECO:0007669"/>
    <property type="project" value="TreeGrafter"/>
</dbReference>
<keyword evidence="6 9" id="KW-0057">Aromatic amino acid biosynthesis</keyword>
<feature type="binding site" evidence="9">
    <location>
        <position position="163"/>
    </location>
    <ligand>
        <name>anthranilate</name>
        <dbReference type="ChEBI" id="CHEBI:16567"/>
        <label>2</label>
    </ligand>
</feature>
<comment type="catalytic activity">
    <reaction evidence="7 9">
        <text>N-(5-phospho-beta-D-ribosyl)anthranilate + diphosphate = 5-phospho-alpha-D-ribose 1-diphosphate + anthranilate</text>
        <dbReference type="Rhea" id="RHEA:11768"/>
        <dbReference type="ChEBI" id="CHEBI:16567"/>
        <dbReference type="ChEBI" id="CHEBI:18277"/>
        <dbReference type="ChEBI" id="CHEBI:33019"/>
        <dbReference type="ChEBI" id="CHEBI:58017"/>
        <dbReference type="EC" id="2.4.2.18"/>
    </reaction>
</comment>
<feature type="binding site" evidence="9">
    <location>
        <position position="222"/>
    </location>
    <ligand>
        <name>Mg(2+)</name>
        <dbReference type="ChEBI" id="CHEBI:18420"/>
        <label>2</label>
    </ligand>
</feature>
<evidence type="ECO:0000256" key="1">
    <source>
        <dbReference type="ARBA" id="ARBA00004907"/>
    </source>
</evidence>
<evidence type="ECO:0000256" key="6">
    <source>
        <dbReference type="ARBA" id="ARBA00023141"/>
    </source>
</evidence>
<dbReference type="EMBL" id="JACHHG010000004">
    <property type="protein sequence ID" value="MBB6097959.1"/>
    <property type="molecule type" value="Genomic_DNA"/>
</dbReference>
<dbReference type="AlphaFoldDB" id="A0A841I0L0"/>
<dbReference type="Pfam" id="PF02885">
    <property type="entry name" value="Glycos_trans_3N"/>
    <property type="match status" value="1"/>
</dbReference>
<keyword evidence="9" id="KW-0479">Metal-binding</keyword>
<evidence type="ECO:0000256" key="3">
    <source>
        <dbReference type="ARBA" id="ARBA00022676"/>
    </source>
</evidence>
<evidence type="ECO:0000256" key="5">
    <source>
        <dbReference type="ARBA" id="ARBA00022822"/>
    </source>
</evidence>
<evidence type="ECO:0000259" key="11">
    <source>
        <dbReference type="Pfam" id="PF02885"/>
    </source>
</evidence>
<dbReference type="UniPathway" id="UPA00035">
    <property type="reaction ID" value="UER00041"/>
</dbReference>
<gene>
    <name evidence="9" type="primary">trpD</name>
    <name evidence="12" type="ORF">HNR42_001382</name>
</gene>
<comment type="subunit">
    <text evidence="9">Homodimer.</text>
</comment>
<feature type="binding site" evidence="9">
    <location>
        <begin position="87"/>
        <end position="90"/>
    </location>
    <ligand>
        <name>5-phospho-alpha-D-ribose 1-diphosphate</name>
        <dbReference type="ChEBI" id="CHEBI:58017"/>
    </ligand>
</feature>
<comment type="similarity">
    <text evidence="8">In the C-terminal section; belongs to the anthranilate phosphoribosyltransferase family.</text>
</comment>
<accession>A0A841I0L0</accession>
<evidence type="ECO:0000259" key="10">
    <source>
        <dbReference type="Pfam" id="PF00591"/>
    </source>
</evidence>
<keyword evidence="9" id="KW-0460">Magnesium</keyword>
<dbReference type="HAMAP" id="MF_00211">
    <property type="entry name" value="TrpD"/>
    <property type="match status" value="1"/>
</dbReference>
<feature type="binding site" evidence="9">
    <location>
        <begin position="80"/>
        <end position="81"/>
    </location>
    <ligand>
        <name>5-phospho-alpha-D-ribose 1-diphosphate</name>
        <dbReference type="ChEBI" id="CHEBI:58017"/>
    </ligand>
</feature>
<evidence type="ECO:0000256" key="8">
    <source>
        <dbReference type="ARBA" id="ARBA00061188"/>
    </source>
</evidence>
<comment type="caution">
    <text evidence="9">Lacks conserved residue(s) required for the propagation of feature annotation.</text>
</comment>
<keyword evidence="3 9" id="KW-0328">Glycosyltransferase</keyword>
<sequence>MHAKLMAGERLSFDEAAQFMREVMSGDVSNTRLAAALAALRVRGETSEEMAGFAAAMREMAVAVEVSRGTPLLDTCGTGGDGAHTFNISTTAAFVVAAAGVRVAKHGNRAASSRAGSADLLEELGVNLEASPARIAAAVDEVGIGFLFARAHHPAMRYAAPVRADLGVRTVFNLLGPLTNPARPTHQVLGVFAPALTTKMAEVLARLGAHGAMVVYGAGLDELTVCGENTVAELAGGEVRPYVLHPEEVGLACHPRDGIAGADAAYNATITRQILAGKGTPAQREVVAINAGAALYLAGVVPSLHAGVQRALEVIASGEGLRRLEAYAAFTRGERLAG</sequence>
<dbReference type="Gene3D" id="1.20.970.10">
    <property type="entry name" value="Transferase, Pyrimidine Nucleoside Phosphorylase, Chain C"/>
    <property type="match status" value="1"/>
</dbReference>
<name>A0A841I0L0_9DEIO</name>
<keyword evidence="5 9" id="KW-0822">Tryptophan biosynthesis</keyword>
<dbReference type="SUPFAM" id="SSF52418">
    <property type="entry name" value="Nucleoside phosphorylase/phosphoribosyltransferase catalytic domain"/>
    <property type="match status" value="1"/>
</dbReference>
<dbReference type="SUPFAM" id="SSF47648">
    <property type="entry name" value="Nucleoside phosphorylase/phosphoribosyltransferase N-terminal domain"/>
    <property type="match status" value="1"/>
</dbReference>
<dbReference type="InterPro" id="IPR017459">
    <property type="entry name" value="Glycosyl_Trfase_fam3_N_dom"/>
</dbReference>
<dbReference type="InterPro" id="IPR035902">
    <property type="entry name" value="Nuc_phospho_transferase"/>
</dbReference>
<evidence type="ECO:0000256" key="9">
    <source>
        <dbReference type="HAMAP-Rule" id="MF_00211"/>
    </source>
</evidence>
<keyword evidence="2 9" id="KW-0028">Amino-acid biosynthesis</keyword>
<dbReference type="PANTHER" id="PTHR43285:SF2">
    <property type="entry name" value="ANTHRANILATE PHOSPHORIBOSYLTRANSFERASE"/>
    <property type="match status" value="1"/>
</dbReference>
<evidence type="ECO:0000256" key="7">
    <source>
        <dbReference type="ARBA" id="ARBA00052328"/>
    </source>
</evidence>
<feature type="binding site" evidence="9">
    <location>
        <position position="89"/>
    </location>
    <ligand>
        <name>Mg(2+)</name>
        <dbReference type="ChEBI" id="CHEBI:18420"/>
        <label>1</label>
    </ligand>
</feature>
<evidence type="ECO:0000256" key="4">
    <source>
        <dbReference type="ARBA" id="ARBA00022679"/>
    </source>
</evidence>
<dbReference type="InterPro" id="IPR036320">
    <property type="entry name" value="Glycosyl_Trfase_fam3_N_dom_sf"/>
</dbReference>
<proteinExistence type="inferred from homology"/>
<keyword evidence="4 9" id="KW-0808">Transferase</keyword>
<comment type="pathway">
    <text evidence="1 9">Amino-acid biosynthesis; L-tryptophan biosynthesis; L-tryptophan from chorismate: step 2/5.</text>
</comment>
<comment type="caution">
    <text evidence="12">The sequence shown here is derived from an EMBL/GenBank/DDBJ whole genome shotgun (WGS) entry which is preliminary data.</text>
</comment>
<feature type="binding site" evidence="9">
    <location>
        <begin position="105"/>
        <end position="113"/>
    </location>
    <ligand>
        <name>5-phospho-alpha-D-ribose 1-diphosphate</name>
        <dbReference type="ChEBI" id="CHEBI:58017"/>
    </ligand>
</feature>
<feature type="domain" description="Glycosyl transferase family 3 N-terminal" evidence="11">
    <location>
        <begin position="3"/>
        <end position="61"/>
    </location>
</feature>
<feature type="binding site" evidence="9">
    <location>
        <position position="222"/>
    </location>
    <ligand>
        <name>Mg(2+)</name>
        <dbReference type="ChEBI" id="CHEBI:18420"/>
        <label>1</label>
    </ligand>
</feature>
<feature type="binding site" evidence="9">
    <location>
        <position position="77"/>
    </location>
    <ligand>
        <name>5-phospho-alpha-D-ribose 1-diphosphate</name>
        <dbReference type="ChEBI" id="CHEBI:58017"/>
    </ligand>
</feature>
<dbReference type="NCBIfam" id="TIGR01245">
    <property type="entry name" value="trpD"/>
    <property type="match status" value="1"/>
</dbReference>
<dbReference type="FunFam" id="3.40.1030.10:FF:000002">
    <property type="entry name" value="Anthranilate phosphoribosyltransferase"/>
    <property type="match status" value="1"/>
</dbReference>
<feature type="binding site" evidence="9">
    <location>
        <position position="108"/>
    </location>
    <ligand>
        <name>anthranilate</name>
        <dbReference type="ChEBI" id="CHEBI:16567"/>
        <label>1</label>
    </ligand>
</feature>
<dbReference type="GO" id="GO:0004048">
    <property type="term" value="F:anthranilate phosphoribosyltransferase activity"/>
    <property type="evidence" value="ECO:0007669"/>
    <property type="project" value="UniProtKB-UniRule"/>
</dbReference>
<evidence type="ECO:0000256" key="2">
    <source>
        <dbReference type="ARBA" id="ARBA00022605"/>
    </source>
</evidence>
<comment type="cofactor">
    <cofactor evidence="9">
        <name>Mg(2+)</name>
        <dbReference type="ChEBI" id="CHEBI:18420"/>
    </cofactor>
    <text evidence="9">Binds 2 magnesium ions per monomer.</text>
</comment>
<dbReference type="PANTHER" id="PTHR43285">
    <property type="entry name" value="ANTHRANILATE PHOSPHORIBOSYLTRANSFERASE"/>
    <property type="match status" value="1"/>
</dbReference>
<reference evidence="12 13" key="1">
    <citation type="submission" date="2020-08" db="EMBL/GenBank/DDBJ databases">
        <title>Genomic Encyclopedia of Type Strains, Phase IV (KMG-IV): sequencing the most valuable type-strain genomes for metagenomic binning, comparative biology and taxonomic classification.</title>
        <authorList>
            <person name="Goeker M."/>
        </authorList>
    </citation>
    <scope>NUCLEOTIDE SEQUENCE [LARGE SCALE GENOMIC DNA]</scope>
    <source>
        <strain evidence="12 13">DSM 21458</strain>
    </source>
</reference>